<dbReference type="EMBL" id="JAIZAY010000013">
    <property type="protein sequence ID" value="KAJ8030179.1"/>
    <property type="molecule type" value="Genomic_DNA"/>
</dbReference>
<gene>
    <name evidence="1" type="ORF">HOLleu_26511</name>
</gene>
<comment type="caution">
    <text evidence="1">The sequence shown here is derived from an EMBL/GenBank/DDBJ whole genome shotgun (WGS) entry which is preliminary data.</text>
</comment>
<reference evidence="1" key="1">
    <citation type="submission" date="2021-10" db="EMBL/GenBank/DDBJ databases">
        <title>Tropical sea cucumber genome reveals ecological adaptation and Cuvierian tubules defense mechanism.</title>
        <authorList>
            <person name="Chen T."/>
        </authorList>
    </citation>
    <scope>NUCLEOTIDE SEQUENCE</scope>
    <source>
        <strain evidence="1">Nanhai2018</strain>
        <tissue evidence="1">Muscle</tissue>
    </source>
</reference>
<name>A0A9Q1H1L9_HOLLE</name>
<evidence type="ECO:0000313" key="2">
    <source>
        <dbReference type="Proteomes" id="UP001152320"/>
    </source>
</evidence>
<evidence type="ECO:0008006" key="3">
    <source>
        <dbReference type="Google" id="ProtNLM"/>
    </source>
</evidence>
<accession>A0A9Q1H1L9</accession>
<sequence length="64" mass="7161">MKAAGINTNLYKAHSTRAAATSAASNCDLLITHILKQAGWSNEKTFRTFHEKPVENRDFTQIIK</sequence>
<dbReference type="AlphaFoldDB" id="A0A9Q1H1L9"/>
<organism evidence="1 2">
    <name type="scientific">Holothuria leucospilota</name>
    <name type="common">Black long sea cucumber</name>
    <name type="synonym">Mertensiothuria leucospilota</name>
    <dbReference type="NCBI Taxonomy" id="206669"/>
    <lineage>
        <taxon>Eukaryota</taxon>
        <taxon>Metazoa</taxon>
        <taxon>Echinodermata</taxon>
        <taxon>Eleutherozoa</taxon>
        <taxon>Echinozoa</taxon>
        <taxon>Holothuroidea</taxon>
        <taxon>Aspidochirotacea</taxon>
        <taxon>Aspidochirotida</taxon>
        <taxon>Holothuriidae</taxon>
        <taxon>Holothuria</taxon>
    </lineage>
</organism>
<proteinExistence type="predicted"/>
<dbReference type="Proteomes" id="UP001152320">
    <property type="component" value="Chromosome 13"/>
</dbReference>
<evidence type="ECO:0000313" key="1">
    <source>
        <dbReference type="EMBL" id="KAJ8030179.1"/>
    </source>
</evidence>
<keyword evidence="2" id="KW-1185">Reference proteome</keyword>
<protein>
    <recommendedName>
        <fullName evidence="3">Tyr recombinase domain-containing protein</fullName>
    </recommendedName>
</protein>